<dbReference type="RefSeq" id="WP_250854394.1">
    <property type="nucleotide sequence ID" value="NZ_JAATUZ010000018.1"/>
</dbReference>
<protein>
    <submittedName>
        <fullName evidence="1">Antitermination protein N</fullName>
    </submittedName>
</protein>
<dbReference type="EMBL" id="UFXW01000004">
    <property type="protein sequence ID" value="STC88873.1"/>
    <property type="molecule type" value="Genomic_DNA"/>
</dbReference>
<name>A0A376DG12_ECOLX</name>
<accession>A0A376DG12</accession>
<gene>
    <name evidence="1" type="primary">N_2</name>
    <name evidence="1" type="ORF">NCTC10767_04912</name>
    <name evidence="2" type="ORF">NCTC9081_03381</name>
</gene>
<dbReference type="AlphaFoldDB" id="A0A376DG12"/>
<evidence type="ECO:0000313" key="4">
    <source>
        <dbReference type="Proteomes" id="UP000254716"/>
    </source>
</evidence>
<evidence type="ECO:0000313" key="1">
    <source>
        <dbReference type="EMBL" id="STC88873.1"/>
    </source>
</evidence>
<reference evidence="3 4" key="1">
    <citation type="submission" date="2018-06" db="EMBL/GenBank/DDBJ databases">
        <authorList>
            <consortium name="Pathogen Informatics"/>
            <person name="Doyle S."/>
        </authorList>
    </citation>
    <scope>NUCLEOTIDE SEQUENCE [LARGE SCALE GENOMIC DNA]</scope>
    <source>
        <strain evidence="1 3">NCTC10767</strain>
        <strain evidence="2 4">NCTC9081</strain>
    </source>
</reference>
<evidence type="ECO:0000313" key="2">
    <source>
        <dbReference type="EMBL" id="STJ17913.1"/>
    </source>
</evidence>
<dbReference type="Proteomes" id="UP000254647">
    <property type="component" value="Unassembled WGS sequence"/>
</dbReference>
<evidence type="ECO:0000313" key="3">
    <source>
        <dbReference type="Proteomes" id="UP000254647"/>
    </source>
</evidence>
<proteinExistence type="predicted"/>
<dbReference type="Pfam" id="PF25694">
    <property type="entry name" value="N_peptide"/>
    <property type="match status" value="1"/>
</dbReference>
<organism evidence="1 3">
    <name type="scientific">Escherichia coli</name>
    <dbReference type="NCBI Taxonomy" id="562"/>
    <lineage>
        <taxon>Bacteria</taxon>
        <taxon>Pseudomonadati</taxon>
        <taxon>Pseudomonadota</taxon>
        <taxon>Gammaproteobacteria</taxon>
        <taxon>Enterobacterales</taxon>
        <taxon>Enterobacteriaceae</taxon>
        <taxon>Escherichia</taxon>
    </lineage>
</organism>
<dbReference type="InterPro" id="IPR057902">
    <property type="entry name" value="N_peptide"/>
</dbReference>
<dbReference type="EMBL" id="UGCV01000008">
    <property type="protein sequence ID" value="STJ17913.1"/>
    <property type="molecule type" value="Genomic_DNA"/>
</dbReference>
<dbReference type="Proteomes" id="UP000254716">
    <property type="component" value="Unassembled WGS sequence"/>
</dbReference>
<sequence>MTPHFKHSLANGVLAREEAISSEVLHRPTLSRAQIQAKGTHETPERIEDAKPIKFMAQDVIWQQKEYRRNLERAAIVYANEFGHKQPETGVCLPNVAIYAAGYRKSKQLTAR</sequence>